<reference evidence="9 10" key="1">
    <citation type="submission" date="2019-07" db="EMBL/GenBank/DDBJ databases">
        <title>Genomes of Cafeteria roenbergensis.</title>
        <authorList>
            <person name="Fischer M.G."/>
            <person name="Hackl T."/>
            <person name="Roman M."/>
        </authorList>
    </citation>
    <scope>NUCLEOTIDE SEQUENCE [LARGE SCALE GENOMIC DNA]</scope>
    <source>
        <strain evidence="9 10">BVI</strain>
    </source>
</reference>
<feature type="transmembrane region" description="Helical" evidence="7">
    <location>
        <begin position="12"/>
        <end position="29"/>
    </location>
</feature>
<accession>A0A5A8CY60</accession>
<protein>
    <recommendedName>
        <fullName evidence="2">histidine kinase</fullName>
        <ecNumber evidence="2">2.7.13.3</ecNumber>
    </recommendedName>
</protein>
<evidence type="ECO:0000259" key="8">
    <source>
        <dbReference type="PROSITE" id="PS50110"/>
    </source>
</evidence>
<keyword evidence="7" id="KW-0472">Membrane</keyword>
<dbReference type="Pfam" id="PF00072">
    <property type="entry name" value="Response_reg"/>
    <property type="match status" value="1"/>
</dbReference>
<feature type="region of interest" description="Disordered" evidence="6">
    <location>
        <begin position="934"/>
        <end position="953"/>
    </location>
</feature>
<evidence type="ECO:0000256" key="5">
    <source>
        <dbReference type="PROSITE-ProRule" id="PRU00169"/>
    </source>
</evidence>
<evidence type="ECO:0000313" key="10">
    <source>
        <dbReference type="Proteomes" id="UP000323011"/>
    </source>
</evidence>
<evidence type="ECO:0000256" key="3">
    <source>
        <dbReference type="ARBA" id="ARBA00022679"/>
    </source>
</evidence>
<dbReference type="InterPro" id="IPR011006">
    <property type="entry name" value="CheY-like_superfamily"/>
</dbReference>
<feature type="transmembrane region" description="Helical" evidence="7">
    <location>
        <begin position="41"/>
        <end position="66"/>
    </location>
</feature>
<feature type="compositionally biased region" description="Low complexity" evidence="6">
    <location>
        <begin position="969"/>
        <end position="983"/>
    </location>
</feature>
<keyword evidence="5" id="KW-0597">Phosphoprotein</keyword>
<keyword evidence="7" id="KW-1133">Transmembrane helix</keyword>
<feature type="region of interest" description="Disordered" evidence="6">
    <location>
        <begin position="780"/>
        <end position="835"/>
    </location>
</feature>
<organism evidence="9 10">
    <name type="scientific">Cafeteria roenbergensis</name>
    <name type="common">Marine flagellate</name>
    <dbReference type="NCBI Taxonomy" id="33653"/>
    <lineage>
        <taxon>Eukaryota</taxon>
        <taxon>Sar</taxon>
        <taxon>Stramenopiles</taxon>
        <taxon>Bigyra</taxon>
        <taxon>Opalozoa</taxon>
        <taxon>Bicosoecida</taxon>
        <taxon>Cafeteriaceae</taxon>
        <taxon>Cafeteria</taxon>
    </lineage>
</organism>
<feature type="region of interest" description="Disordered" evidence="6">
    <location>
        <begin position="1060"/>
        <end position="1152"/>
    </location>
</feature>
<feature type="region of interest" description="Disordered" evidence="6">
    <location>
        <begin position="610"/>
        <end position="638"/>
    </location>
</feature>
<dbReference type="Proteomes" id="UP000323011">
    <property type="component" value="Unassembled WGS sequence"/>
</dbReference>
<feature type="compositionally biased region" description="Low complexity" evidence="6">
    <location>
        <begin position="541"/>
        <end position="550"/>
    </location>
</feature>
<evidence type="ECO:0000256" key="6">
    <source>
        <dbReference type="SAM" id="MobiDB-lite"/>
    </source>
</evidence>
<proteinExistence type="predicted"/>
<keyword evidence="10" id="KW-1185">Reference proteome</keyword>
<dbReference type="Pfam" id="PF25487">
    <property type="entry name" value="ETR1_N"/>
    <property type="match status" value="1"/>
</dbReference>
<dbReference type="InterPro" id="IPR058544">
    <property type="entry name" value="ETR1_N"/>
</dbReference>
<dbReference type="PROSITE" id="PS50110">
    <property type="entry name" value="RESPONSE_REGULATORY"/>
    <property type="match status" value="1"/>
</dbReference>
<sequence length="1382" mass="141678">MLVWFEVVSDGLLFLAYASISLQLAGLEARYGAGLPSPMKALLHLFQAFILLCGVSHLAMGVSLAIRSGAGHMTESVDPLDLATMLTKLAAASVSVFTAARLQVLGAAVWASVAQRVKTYAQVVNRERALEAAASAQNQLVAYLGHEARGPLHVLTASVTFARDAIRDAVAALRTERRLSARGTASGERGEIDHASHGRSARWSQVRSSRAALAAAAADLFTCSSAARDLSGLVGSVLDFSLLRSERLALTPERVNVVSLLRNVARKNRGRGRVPLLVVLGASKEDQLLSSAAARTSGVHDVTSVITVEAQPSDLPETIVTDGQRLEQAVCWAVRAATNFTSTGFVAIAACVETADGEDHADKWWVARPEAPDMSAAAVPPLLPGGKLDPPQESLIPPAIRRLQAHLSGRQFREPRAARSFGNAPVIGNFGSRRSGMQRRDSGAFEEGVESDPPPWSAQGEGGGDQPGEGRCKPNAVSSAGVAGPSGDSGGVASDGEQSSLPAAGSFRSANGAADRSDVAASLSGSSDRQRPVRGHHKSKSTPSSTESTSLVAPAGQAGNLVPMGRAGGVGGLPGAPRLLEPARHMSAMPVRSGQSARLSFASVVPSPASTASCASGAAGSRGGDGAGSVSGSQSPTRLLHPAQAGLTVPDIAVGLAPKPGLAASTAESSALPPLSSSDTPAGTVEGTSSALLAQAAGLSGAYQRAAGSRRRSITDASFSTLSGSQRRASNLPGGIPARRPFARLSATSAPDSVTLSDILLGKHPRTARKSRVRFDAHAGEAETGDGGAGAADSRGHAHGGSGGSQPGELGSGPGTLPSHSRDDSGSPPAERPNRKFLVIRVMDTGAPLTSTVGGHSGGDGDGAGHGDGDGGFDEDLLTATAQHRTTGLGHTLARELVQLMGGRMVLRQLPPEGAASLASRWSCMTVEDGMELPDPPAAALSPRPGRNEAGRDSLDSSLLLSLRQVGSVSGVPDDGDGAAASPEGRAVSTERPMSMPRASGFVNDFPARMAAFPAASIAVVEIWLPLDVVGHPSWSEEELLQVFTSAKRTELEPVSAISVSDDAGSLCQDVDDEGIPGEGGGGSGFDSEEEEEDDADEGVGGGRSAAAGSGPSGDSSATSGRFKGAAATETDDVTTHAQSMRIQTSVSPRPVSRHTLVRIGDGIPVLGGLSSMGGGGSAADEDEDEELRAMAATAEAAGLATAYGGRGDGKAARDAARRKRAAARAAARPPKPRPLRVLFVDDDEIVRTTTRRMLERLGAEPIVFEDGDQVEPWLRAHGHIGPGAPESGGGFDLVLSDVLMPGMDGESLCARLADLRFPVPVVAATGTAAPEALQRFPDSGFCGVLCKPYGADQLGAVLEAARQRQLSVPAVVRARRRRAQR</sequence>
<feature type="region of interest" description="Disordered" evidence="6">
    <location>
        <begin position="848"/>
        <end position="874"/>
    </location>
</feature>
<dbReference type="SMART" id="SM00448">
    <property type="entry name" value="REC"/>
    <property type="match status" value="1"/>
</dbReference>
<dbReference type="SUPFAM" id="SSF52172">
    <property type="entry name" value="CheY-like"/>
    <property type="match status" value="1"/>
</dbReference>
<feature type="region of interest" description="Disordered" evidence="6">
    <location>
        <begin position="1205"/>
        <end position="1230"/>
    </location>
</feature>
<dbReference type="PANTHER" id="PTHR43047">
    <property type="entry name" value="TWO-COMPONENT HISTIDINE PROTEIN KINASE"/>
    <property type="match status" value="1"/>
</dbReference>
<feature type="compositionally biased region" description="Acidic residues" evidence="6">
    <location>
        <begin position="1087"/>
        <end position="1098"/>
    </location>
</feature>
<evidence type="ECO:0000256" key="4">
    <source>
        <dbReference type="ARBA" id="ARBA00022777"/>
    </source>
</evidence>
<gene>
    <name evidence="9" type="ORF">FNF29_00040</name>
</gene>
<dbReference type="InterPro" id="IPR001789">
    <property type="entry name" value="Sig_transdc_resp-reg_receiver"/>
</dbReference>
<comment type="caution">
    <text evidence="9">The sequence shown here is derived from an EMBL/GenBank/DDBJ whole genome shotgun (WGS) entry which is preliminary data.</text>
</comment>
<dbReference type="CDD" id="cd17546">
    <property type="entry name" value="REC_hyHK_CKI1_RcsC-like"/>
    <property type="match status" value="1"/>
</dbReference>
<feature type="region of interest" description="Disordered" evidence="6">
    <location>
        <begin position="181"/>
        <end position="201"/>
    </location>
</feature>
<feature type="region of interest" description="Disordered" evidence="6">
    <location>
        <begin position="664"/>
        <end position="684"/>
    </location>
</feature>
<feature type="compositionally biased region" description="Polar residues" evidence="6">
    <location>
        <begin position="1136"/>
        <end position="1148"/>
    </location>
</feature>
<evidence type="ECO:0000256" key="1">
    <source>
        <dbReference type="ARBA" id="ARBA00000085"/>
    </source>
</evidence>
<feature type="modified residue" description="4-aspartylphosphate" evidence="5">
    <location>
        <position position="1298"/>
    </location>
</feature>
<feature type="region of interest" description="Disordered" evidence="6">
    <location>
        <begin position="717"/>
        <end position="737"/>
    </location>
</feature>
<keyword evidence="4" id="KW-0418">Kinase</keyword>
<dbReference type="EC" id="2.7.13.3" evidence="2"/>
<feature type="compositionally biased region" description="Gly residues" evidence="6">
    <location>
        <begin position="799"/>
        <end position="814"/>
    </location>
</feature>
<keyword evidence="7" id="KW-0812">Transmembrane</keyword>
<dbReference type="EMBL" id="VLTN01000001">
    <property type="protein sequence ID" value="KAA0157464.1"/>
    <property type="molecule type" value="Genomic_DNA"/>
</dbReference>
<feature type="compositionally biased region" description="Low complexity" evidence="6">
    <location>
        <begin position="1105"/>
        <end position="1121"/>
    </location>
</feature>
<keyword evidence="3" id="KW-0808">Transferase</keyword>
<comment type="catalytic activity">
    <reaction evidence="1">
        <text>ATP + protein L-histidine = ADP + protein N-phospho-L-histidine.</text>
        <dbReference type="EC" id="2.7.13.3"/>
    </reaction>
</comment>
<evidence type="ECO:0000313" key="9">
    <source>
        <dbReference type="EMBL" id="KAA0157464.1"/>
    </source>
</evidence>
<name>A0A5A8CY60_CAFRO</name>
<evidence type="ECO:0000256" key="7">
    <source>
        <dbReference type="SAM" id="Phobius"/>
    </source>
</evidence>
<feature type="region of interest" description="Disordered" evidence="6">
    <location>
        <begin position="969"/>
        <end position="993"/>
    </location>
</feature>
<feature type="region of interest" description="Disordered" evidence="6">
    <location>
        <begin position="413"/>
        <end position="578"/>
    </location>
</feature>
<dbReference type="Gene3D" id="3.40.50.2300">
    <property type="match status" value="1"/>
</dbReference>
<feature type="compositionally biased region" description="Polar residues" evidence="6">
    <location>
        <begin position="717"/>
        <end position="729"/>
    </location>
</feature>
<feature type="domain" description="Response regulatory" evidence="8">
    <location>
        <begin position="1237"/>
        <end position="1363"/>
    </location>
</feature>
<dbReference type="GO" id="GO:0000160">
    <property type="term" value="P:phosphorelay signal transduction system"/>
    <property type="evidence" value="ECO:0007669"/>
    <property type="project" value="InterPro"/>
</dbReference>
<feature type="compositionally biased region" description="Low complexity" evidence="6">
    <location>
        <begin position="610"/>
        <end position="619"/>
    </location>
</feature>
<evidence type="ECO:0000256" key="2">
    <source>
        <dbReference type="ARBA" id="ARBA00012438"/>
    </source>
</evidence>
<feature type="compositionally biased region" description="Gly residues" evidence="6">
    <location>
        <begin position="620"/>
        <end position="629"/>
    </location>
</feature>
<dbReference type="GO" id="GO:0004673">
    <property type="term" value="F:protein histidine kinase activity"/>
    <property type="evidence" value="ECO:0007669"/>
    <property type="project" value="UniProtKB-EC"/>
</dbReference>